<evidence type="ECO:0000313" key="4">
    <source>
        <dbReference type="Proteomes" id="UP000198823"/>
    </source>
</evidence>
<dbReference type="PANTHER" id="PTHR37612:SF20">
    <property type="entry name" value="PER-HEXAMER REPEAT PROTEIN 5-RELATED"/>
    <property type="match status" value="1"/>
</dbReference>
<feature type="compositionally biased region" description="Basic and acidic residues" evidence="1">
    <location>
        <begin position="263"/>
        <end position="285"/>
    </location>
</feature>
<feature type="transmembrane region" description="Helical" evidence="2">
    <location>
        <begin position="22"/>
        <end position="45"/>
    </location>
</feature>
<sequence>MDSRRKLGGAVTQVRRRLLMEWFVRTAVRGVSAGAVTAVLLLAASRWFVWPGYADDAVMAAALAAVGVFAYGCRRAPSRSQSVRVLDSFSRDNVILAAETDGIREGPLSAALADEAAEAAGLALARFRNRKGKWTEHKPLLVACSAFAVAAALALFPSSAQQEAQEAEEERGIIENLADHVNELADRTEDRETEKRLVDLSEKIRSADTPEAAVRETVKLQRELSLEERLADHPGKNAGQTAGERILTPGEAAEALAAFSGDAEERLARMGRTSEAEKHASDGEQRTGSPGNADRHERGEPQSGSSSGNGGDGETEGNGDKAQNNDGRGTESGSGDGNNEAGDTGSGSGSNGGKGAGSGSGRSGQDSGNNDRNLVSTPRSIPDPEESVLDPGPQKDGTSAADSVVPAEKGDVRPYEEVQGEYLDAYVEQAGRLNLPEDLQQVLSDYFSSIDKRE</sequence>
<name>A0A1G7BLQ4_9BACL</name>
<feature type="transmembrane region" description="Helical" evidence="2">
    <location>
        <begin position="140"/>
        <end position="157"/>
    </location>
</feature>
<organism evidence="3 4">
    <name type="scientific">Bhargavaea beijingensis</name>
    <dbReference type="NCBI Taxonomy" id="426756"/>
    <lineage>
        <taxon>Bacteria</taxon>
        <taxon>Bacillati</taxon>
        <taxon>Bacillota</taxon>
        <taxon>Bacilli</taxon>
        <taxon>Bacillales</taxon>
        <taxon>Caryophanaceae</taxon>
        <taxon>Bhargavaea</taxon>
    </lineage>
</organism>
<keyword evidence="2" id="KW-0472">Membrane</keyword>
<evidence type="ECO:0000256" key="1">
    <source>
        <dbReference type="SAM" id="MobiDB-lite"/>
    </source>
</evidence>
<dbReference type="Proteomes" id="UP000198823">
    <property type="component" value="Unassembled WGS sequence"/>
</dbReference>
<gene>
    <name evidence="3" type="ORF">SAMN04488126_10629</name>
</gene>
<keyword evidence="2" id="KW-1133">Transmembrane helix</keyword>
<reference evidence="3 4" key="1">
    <citation type="submission" date="2016-10" db="EMBL/GenBank/DDBJ databases">
        <authorList>
            <person name="de Groot N.N."/>
        </authorList>
    </citation>
    <scope>NUCLEOTIDE SEQUENCE [LARGE SCALE GENOMIC DNA]</scope>
    <source>
        <strain evidence="3 4">CGMCC 1.6762</strain>
    </source>
</reference>
<dbReference type="EMBL" id="FNAR01000006">
    <property type="protein sequence ID" value="SDE27842.1"/>
    <property type="molecule type" value="Genomic_DNA"/>
</dbReference>
<evidence type="ECO:0000256" key="2">
    <source>
        <dbReference type="SAM" id="Phobius"/>
    </source>
</evidence>
<dbReference type="PANTHER" id="PTHR37612">
    <property type="entry name" value="FIBROIN HEAVY CHAIN FIB-H LIKE PROTEIN"/>
    <property type="match status" value="1"/>
</dbReference>
<feature type="compositionally biased region" description="Gly residues" evidence="1">
    <location>
        <begin position="344"/>
        <end position="362"/>
    </location>
</feature>
<feature type="transmembrane region" description="Helical" evidence="2">
    <location>
        <begin position="57"/>
        <end position="74"/>
    </location>
</feature>
<dbReference type="RefSeq" id="WP_092095911.1">
    <property type="nucleotide sequence ID" value="NZ_FNAR01000006.1"/>
</dbReference>
<dbReference type="STRING" id="426756.SAMN04488126_10629"/>
<dbReference type="AlphaFoldDB" id="A0A1G7BLQ4"/>
<proteinExistence type="predicted"/>
<accession>A0A1G7BLQ4</accession>
<dbReference type="InterPro" id="IPR052258">
    <property type="entry name" value="Diverse_Func_Domain-Protein"/>
</dbReference>
<protein>
    <submittedName>
        <fullName evidence="3">Uncharacterized protein</fullName>
    </submittedName>
</protein>
<feature type="region of interest" description="Disordered" evidence="1">
    <location>
        <begin position="261"/>
        <end position="414"/>
    </location>
</feature>
<dbReference type="OrthoDB" id="2380672at2"/>
<keyword evidence="2" id="KW-0812">Transmembrane</keyword>
<evidence type="ECO:0000313" key="3">
    <source>
        <dbReference type="EMBL" id="SDE27842.1"/>
    </source>
</evidence>